<dbReference type="EMBL" id="VBVZ01001101">
    <property type="protein sequence ID" value="TLG83420.1"/>
    <property type="molecule type" value="Genomic_DNA"/>
</dbReference>
<comment type="caution">
    <text evidence="1">The sequence shown here is derived from an EMBL/GenBank/DDBJ whole genome shotgun (WGS) entry which is preliminary data.</text>
</comment>
<evidence type="ECO:0000313" key="2">
    <source>
        <dbReference type="Proteomes" id="UP000304941"/>
    </source>
</evidence>
<dbReference type="Proteomes" id="UP000304941">
    <property type="component" value="Unassembled WGS sequence"/>
</dbReference>
<reference evidence="1 2" key="1">
    <citation type="submission" date="2019-05" db="EMBL/GenBank/DDBJ databases">
        <title>Pseudomonas edaphica sp. nov., isolated from rhizospheric soil of Cistus ladanifer L. in Spain.</title>
        <authorList>
            <person name="Peix A."/>
        </authorList>
    </citation>
    <scope>NUCLEOTIDE SEQUENCE [LARGE SCALE GENOMIC DNA]</scope>
    <source>
        <strain evidence="1 2">RD25</strain>
    </source>
</reference>
<accession>A0ABY2TUE4</accession>
<name>A0ABY2TUE4_9PSED</name>
<proteinExistence type="predicted"/>
<feature type="non-terminal residue" evidence="1">
    <location>
        <position position="1"/>
    </location>
</feature>
<protein>
    <submittedName>
        <fullName evidence="1">Uncharacterized protein</fullName>
    </submittedName>
</protein>
<sequence>SFSCGEQACRIVAPPALGCEAAPNPVAEFFQEHCSAFIGAASHPSASKLARHNSPLILEVVS</sequence>
<evidence type="ECO:0000313" key="1">
    <source>
        <dbReference type="EMBL" id="TLG83420.1"/>
    </source>
</evidence>
<gene>
    <name evidence="1" type="ORF">FEM54_33465</name>
</gene>
<organism evidence="1 2">
    <name type="scientific">Pseudomonas edaphica</name>
    <dbReference type="NCBI Taxonomy" id="2006980"/>
    <lineage>
        <taxon>Bacteria</taxon>
        <taxon>Pseudomonadati</taxon>
        <taxon>Pseudomonadota</taxon>
        <taxon>Gammaproteobacteria</taxon>
        <taxon>Pseudomonadales</taxon>
        <taxon>Pseudomonadaceae</taxon>
        <taxon>Pseudomonas</taxon>
    </lineage>
</organism>
<keyword evidence="2" id="KW-1185">Reference proteome</keyword>